<gene>
    <name evidence="1" type="ORF">BASA50_007566</name>
</gene>
<name>A0ABQ8F739_9FUNG</name>
<evidence type="ECO:0000313" key="2">
    <source>
        <dbReference type="Proteomes" id="UP001648503"/>
    </source>
</evidence>
<accession>A0ABQ8F739</accession>
<organism evidence="1 2">
    <name type="scientific">Batrachochytrium salamandrivorans</name>
    <dbReference type="NCBI Taxonomy" id="1357716"/>
    <lineage>
        <taxon>Eukaryota</taxon>
        <taxon>Fungi</taxon>
        <taxon>Fungi incertae sedis</taxon>
        <taxon>Chytridiomycota</taxon>
        <taxon>Chytridiomycota incertae sedis</taxon>
        <taxon>Chytridiomycetes</taxon>
        <taxon>Rhizophydiales</taxon>
        <taxon>Rhizophydiales incertae sedis</taxon>
        <taxon>Batrachochytrium</taxon>
    </lineage>
</organism>
<sequence length="117" mass="12609">MIALSRSSTKLTVRNDVMDLLMTLFLPACSVNEVLGINDAVQNVFTFFSSFRNTPSRNPQRVGAGCTKPVTAPTNLAGKRINHSSHILGYSSGIVAFVHQSKQIPGKTLTSQKLACS</sequence>
<reference evidence="1 2" key="1">
    <citation type="submission" date="2021-02" db="EMBL/GenBank/DDBJ databases">
        <title>Variation within the Batrachochytrium salamandrivorans European outbreak.</title>
        <authorList>
            <person name="Kelly M."/>
            <person name="Pasmans F."/>
            <person name="Shea T.P."/>
            <person name="Munoz J.F."/>
            <person name="Carranza S."/>
            <person name="Cuomo C.A."/>
            <person name="Martel A."/>
        </authorList>
    </citation>
    <scope>NUCLEOTIDE SEQUENCE [LARGE SCALE GENOMIC DNA]</scope>
    <source>
        <strain evidence="1 2">AMFP18/2</strain>
    </source>
</reference>
<dbReference type="EMBL" id="JAFCIX010000357">
    <property type="protein sequence ID" value="KAH6593358.1"/>
    <property type="molecule type" value="Genomic_DNA"/>
</dbReference>
<dbReference type="Proteomes" id="UP001648503">
    <property type="component" value="Unassembled WGS sequence"/>
</dbReference>
<protein>
    <submittedName>
        <fullName evidence="1">Uncharacterized protein</fullName>
    </submittedName>
</protein>
<comment type="caution">
    <text evidence="1">The sequence shown here is derived from an EMBL/GenBank/DDBJ whole genome shotgun (WGS) entry which is preliminary data.</text>
</comment>
<evidence type="ECO:0000313" key="1">
    <source>
        <dbReference type="EMBL" id="KAH6593358.1"/>
    </source>
</evidence>
<keyword evidence="2" id="KW-1185">Reference proteome</keyword>
<proteinExistence type="predicted"/>